<dbReference type="GO" id="GO:0140664">
    <property type="term" value="F:ATP-dependent DNA damage sensor activity"/>
    <property type="evidence" value="ECO:0007669"/>
    <property type="project" value="InterPro"/>
</dbReference>
<dbReference type="SMART" id="SM00534">
    <property type="entry name" value="MUTSac"/>
    <property type="match status" value="1"/>
</dbReference>
<protein>
    <recommendedName>
        <fullName evidence="5">DNA mismatch repair proteins mutS family domain-containing protein</fullName>
    </recommendedName>
</protein>
<name>A0A7R9HPF5_9NEOP</name>
<keyword evidence="4" id="KW-0227">DNA damage</keyword>
<dbReference type="InterPro" id="IPR027417">
    <property type="entry name" value="P-loop_NTPase"/>
</dbReference>
<dbReference type="PANTHER" id="PTHR11361">
    <property type="entry name" value="DNA MISMATCH REPAIR PROTEIN MUTS FAMILY MEMBER"/>
    <property type="match status" value="1"/>
</dbReference>
<dbReference type="Gene3D" id="3.40.50.300">
    <property type="entry name" value="P-loop containing nucleotide triphosphate hydrolases"/>
    <property type="match status" value="2"/>
</dbReference>
<dbReference type="InterPro" id="IPR017261">
    <property type="entry name" value="DNA_mismatch_repair_MutS/MSH"/>
</dbReference>
<organism evidence="6">
    <name type="scientific">Timema monikensis</name>
    <dbReference type="NCBI Taxonomy" id="170555"/>
    <lineage>
        <taxon>Eukaryota</taxon>
        <taxon>Metazoa</taxon>
        <taxon>Ecdysozoa</taxon>
        <taxon>Arthropoda</taxon>
        <taxon>Hexapoda</taxon>
        <taxon>Insecta</taxon>
        <taxon>Pterygota</taxon>
        <taxon>Neoptera</taxon>
        <taxon>Polyneoptera</taxon>
        <taxon>Phasmatodea</taxon>
        <taxon>Timematodea</taxon>
        <taxon>Timematoidea</taxon>
        <taxon>Timematidae</taxon>
        <taxon>Timema</taxon>
    </lineage>
</organism>
<accession>A0A7R9HPF5</accession>
<dbReference type="InterPro" id="IPR045076">
    <property type="entry name" value="MutS"/>
</dbReference>
<keyword evidence="3" id="KW-0238">DNA-binding</keyword>
<dbReference type="SUPFAM" id="SSF52540">
    <property type="entry name" value="P-loop containing nucleoside triphosphate hydrolases"/>
    <property type="match status" value="1"/>
</dbReference>
<keyword evidence="2" id="KW-0067">ATP-binding</keyword>
<dbReference type="SUPFAM" id="SSF48334">
    <property type="entry name" value="DNA repair protein MutS, domain III"/>
    <property type="match status" value="1"/>
</dbReference>
<dbReference type="Pfam" id="PF00488">
    <property type="entry name" value="MutS_V"/>
    <property type="match status" value="2"/>
</dbReference>
<dbReference type="InterPro" id="IPR000432">
    <property type="entry name" value="DNA_mismatch_repair_MutS_C"/>
</dbReference>
<dbReference type="GO" id="GO:0005524">
    <property type="term" value="F:ATP binding"/>
    <property type="evidence" value="ECO:0007669"/>
    <property type="project" value="UniProtKB-KW"/>
</dbReference>
<keyword evidence="4" id="KW-0234">DNA repair</keyword>
<evidence type="ECO:0000259" key="5">
    <source>
        <dbReference type="PROSITE" id="PS00486"/>
    </source>
</evidence>
<evidence type="ECO:0000313" key="6">
    <source>
        <dbReference type="EMBL" id="CAD7430081.1"/>
    </source>
</evidence>
<dbReference type="PROSITE" id="PS00486">
    <property type="entry name" value="DNA_MISMATCH_REPAIR_2"/>
    <property type="match status" value="1"/>
</dbReference>
<proteinExistence type="predicted"/>
<dbReference type="GO" id="GO:0006298">
    <property type="term" value="P:mismatch repair"/>
    <property type="evidence" value="ECO:0007669"/>
    <property type="project" value="InterPro"/>
</dbReference>
<feature type="domain" description="DNA mismatch repair proteins mutS family" evidence="5">
    <location>
        <begin position="536"/>
        <end position="552"/>
    </location>
</feature>
<evidence type="ECO:0000256" key="2">
    <source>
        <dbReference type="ARBA" id="ARBA00022840"/>
    </source>
</evidence>
<evidence type="ECO:0000256" key="4">
    <source>
        <dbReference type="ARBA" id="ARBA00023204"/>
    </source>
</evidence>
<dbReference type="EMBL" id="OB794331">
    <property type="protein sequence ID" value="CAD7430081.1"/>
    <property type="molecule type" value="Genomic_DNA"/>
</dbReference>
<dbReference type="PANTHER" id="PTHR11361:SF122">
    <property type="entry name" value="DNA MISMATCH REPAIR PROTEIN MSH3"/>
    <property type="match status" value="1"/>
</dbReference>
<dbReference type="AlphaFoldDB" id="A0A7R9HPF5"/>
<sequence length="770" mass="86779">MFDLNSDTERHNDRTRQLITETVQLLSDVGLFANNLDQEAARKEDKANLLIDKSEFPTLVDRQMKVSILLSQLEALKPSIALVIGSERFEYTSVGGHDFLIEVKITLPVPSTWRLVSQTKQFNRFRSPGVDVLVTELVHLQEILVCDGEEVWLHTLEHFNTFYFPHKRAVKNLATLDVLLSLSEVSRQNEYCKPLLLDHKEEAVIKVEQGRHPIVSLIFSHNSEQYVPNNTELVSSEQCCMIVSGPNMGGKSCYLRQVALIVIMAHIGSFVPAKSATISLLDAVYVRMGARDELFTGRSSLSLELEETQVILNVYYHRMGARDELFTGRSSLLLELEETQVILNVYYHRMGARDELFTGRSSLLLELEETQVILNVYYHRMGARDELFTGRSSLSLELEETQVILNVYYHRMGARDELFTGRSSLLLELEETQVILNVYYHRMGARDELFTGRSSLLLELEETQVILNVYYHRMGARDELFTGRSSLSLELEETQVILNVYDHRMGARDELFTGRSTLLLELEETQVILNCATQHSLVLMDELGRGTSSCDGAAIATATLHHLVKCLTLFVTHYPSVTQLTKVLSPSAQNYHVAFMVKPDDDRKAVTLLYSVVEGLANESFGLNVARLANIRTDVLSRASHYTDILQSWAASTRAAQLKMLMMEGDQARIALDNLFSKESSLTNLVLRGAILKLMSLLYGFLSTPAAESSFLKLYVVAYLFEVGLKIDPSTECKLGEDNKSSGRHLGRTMGAVVGEKLNFFGNGQFEIVS</sequence>
<reference evidence="6" key="1">
    <citation type="submission" date="2020-11" db="EMBL/GenBank/DDBJ databases">
        <authorList>
            <person name="Tran Van P."/>
        </authorList>
    </citation>
    <scope>NUCLEOTIDE SEQUENCE</scope>
</reference>
<keyword evidence="1" id="KW-0547">Nucleotide-binding</keyword>
<evidence type="ECO:0000256" key="1">
    <source>
        <dbReference type="ARBA" id="ARBA00022741"/>
    </source>
</evidence>
<dbReference type="GO" id="GO:0030983">
    <property type="term" value="F:mismatched DNA binding"/>
    <property type="evidence" value="ECO:0007669"/>
    <property type="project" value="InterPro"/>
</dbReference>
<dbReference type="GO" id="GO:0005634">
    <property type="term" value="C:nucleus"/>
    <property type="evidence" value="ECO:0007669"/>
    <property type="project" value="TreeGrafter"/>
</dbReference>
<dbReference type="GO" id="GO:0006312">
    <property type="term" value="P:mitotic recombination"/>
    <property type="evidence" value="ECO:0007669"/>
    <property type="project" value="TreeGrafter"/>
</dbReference>
<dbReference type="PIRSF" id="PIRSF037677">
    <property type="entry name" value="DNA_mis_repair_Msh6"/>
    <property type="match status" value="1"/>
</dbReference>
<dbReference type="Gene3D" id="1.10.1420.10">
    <property type="match status" value="1"/>
</dbReference>
<gene>
    <name evidence="6" type="ORF">TMSB3V08_LOCUS6850</name>
</gene>
<evidence type="ECO:0000256" key="3">
    <source>
        <dbReference type="ARBA" id="ARBA00023125"/>
    </source>
</evidence>
<dbReference type="InterPro" id="IPR036187">
    <property type="entry name" value="DNA_mismatch_repair_MutS_sf"/>
</dbReference>